<organism evidence="1 2">
    <name type="scientific">Fusarium solani subsp. cucurbitae</name>
    <name type="common">Neocosmosporum cucurbitae</name>
    <dbReference type="NCBI Taxonomy" id="2747967"/>
    <lineage>
        <taxon>Eukaryota</taxon>
        <taxon>Fungi</taxon>
        <taxon>Dikarya</taxon>
        <taxon>Ascomycota</taxon>
        <taxon>Pezizomycotina</taxon>
        <taxon>Sordariomycetes</taxon>
        <taxon>Hypocreomycetidae</taxon>
        <taxon>Hypocreales</taxon>
        <taxon>Nectriaceae</taxon>
        <taxon>Fusarium</taxon>
        <taxon>Fusarium solani species complex</taxon>
    </lineage>
</organism>
<reference evidence="1" key="1">
    <citation type="submission" date="2021-11" db="EMBL/GenBank/DDBJ databases">
        <title>Fusarium solani-melongenae Genome sequencing and assembly.</title>
        <authorList>
            <person name="Xie S."/>
            <person name="Huang L."/>
            <person name="Zhang X."/>
        </authorList>
    </citation>
    <scope>NUCLEOTIDE SEQUENCE</scope>
    <source>
        <strain evidence="1">CRI 24-3</strain>
    </source>
</reference>
<proteinExistence type="predicted"/>
<evidence type="ECO:0000313" key="1">
    <source>
        <dbReference type="EMBL" id="UPK97109.1"/>
    </source>
</evidence>
<gene>
    <name evidence="1" type="ORF">LCI18_008044</name>
</gene>
<accession>A0ACD3Z778</accession>
<protein>
    <submittedName>
        <fullName evidence="1">Uncharacterized protein</fullName>
    </submittedName>
</protein>
<evidence type="ECO:0000313" key="2">
    <source>
        <dbReference type="Proteomes" id="UP000830768"/>
    </source>
</evidence>
<keyword evidence="2" id="KW-1185">Reference proteome</keyword>
<name>A0ACD3Z778_FUSSC</name>
<sequence>MLFWYADEARFMERCLKENSRTLTEQEKLGRLEDMRRRLRSRCRGLIEVHDKAHASGDSKREGPDLGGTLRYLHKTVSEFLLGPTGQKMLNHNLEAYDANLRLAAASVAVANMVTGWRAINRLKSCSVFEPHISSCMHYASHAFPESTKEVLQLIDSLGDQLDQDDTFIGWDSSRAIWRRRIVDSRSHGGWYKEYTSFTDLTKKEHVLCMATKGLVLQYTIARAEYGCLLEGEREYTSGISSGIWTRRDMVNSTIRRWGRHSDDRSLSLLALPPLTDSRSPRMFEYLLRNGAKLNIDFPRILALKVRRATPWEEVLAKAITAFADGVDDEKKANVSECLRLMIDQGAKVNDETVHRAFRLAHEARICATLTGPELLHSLGDYGANNKVYEGISQDEVYKALKAMRKNKGVEFRL</sequence>
<dbReference type="Proteomes" id="UP000830768">
    <property type="component" value="Chromosome 6"/>
</dbReference>
<dbReference type="EMBL" id="CP090035">
    <property type="protein sequence ID" value="UPK97109.1"/>
    <property type="molecule type" value="Genomic_DNA"/>
</dbReference>